<name>A0A8T4H7S5_9SPHI</name>
<organism evidence="2 3">
    <name type="scientific">Rhinopithecimicrobium faecis</name>
    <dbReference type="NCBI Taxonomy" id="2820698"/>
    <lineage>
        <taxon>Bacteria</taxon>
        <taxon>Pseudomonadati</taxon>
        <taxon>Bacteroidota</taxon>
        <taxon>Sphingobacteriia</taxon>
        <taxon>Sphingobacteriales</taxon>
        <taxon>Sphingobacteriaceae</taxon>
        <taxon>Rhinopithecimicrobium</taxon>
    </lineage>
</organism>
<feature type="transmembrane region" description="Helical" evidence="1">
    <location>
        <begin position="51"/>
        <end position="72"/>
    </location>
</feature>
<keyword evidence="1" id="KW-1133">Transmembrane helix</keyword>
<comment type="caution">
    <text evidence="2">The sequence shown here is derived from an EMBL/GenBank/DDBJ whole genome shotgun (WGS) entry which is preliminary data.</text>
</comment>
<keyword evidence="1" id="KW-0812">Transmembrane</keyword>
<sequence>MPIIVSKIWTSLFSLGRANAITIFPFILLRSEKLRHDRVLINHERIHLAQALELLIVPFYLFYLLEFGVRLLQYRDFQRAYRNISFEREAFFWEHDLSYLGRRKRWNFRRYLVKKAY</sequence>
<evidence type="ECO:0000313" key="3">
    <source>
        <dbReference type="Proteomes" id="UP000679691"/>
    </source>
</evidence>
<dbReference type="RefSeq" id="WP_353546599.1">
    <property type="nucleotide sequence ID" value="NZ_JAGKSB010000005.1"/>
</dbReference>
<dbReference type="AlphaFoldDB" id="A0A8T4H7S5"/>
<accession>A0A8T4H7S5</accession>
<evidence type="ECO:0000256" key="1">
    <source>
        <dbReference type="SAM" id="Phobius"/>
    </source>
</evidence>
<evidence type="ECO:0008006" key="4">
    <source>
        <dbReference type="Google" id="ProtNLM"/>
    </source>
</evidence>
<protein>
    <recommendedName>
        <fullName evidence="4">DUF4157 domain-containing protein</fullName>
    </recommendedName>
</protein>
<feature type="transmembrane region" description="Helical" evidence="1">
    <location>
        <begin position="12"/>
        <end position="31"/>
    </location>
</feature>
<keyword evidence="3" id="KW-1185">Reference proteome</keyword>
<keyword evidence="1" id="KW-0472">Membrane</keyword>
<gene>
    <name evidence="2" type="ORF">J5U18_05980</name>
</gene>
<proteinExistence type="predicted"/>
<dbReference type="Proteomes" id="UP000679691">
    <property type="component" value="Unassembled WGS sequence"/>
</dbReference>
<evidence type="ECO:0000313" key="2">
    <source>
        <dbReference type="EMBL" id="MBP3943112.1"/>
    </source>
</evidence>
<dbReference type="EMBL" id="JAGKSB010000005">
    <property type="protein sequence ID" value="MBP3943112.1"/>
    <property type="molecule type" value="Genomic_DNA"/>
</dbReference>
<reference evidence="2" key="1">
    <citation type="submission" date="2021-03" db="EMBL/GenBank/DDBJ databases">
        <authorList>
            <person name="Lu T."/>
            <person name="Wang Q."/>
            <person name="Han X."/>
        </authorList>
    </citation>
    <scope>NUCLEOTIDE SEQUENCE</scope>
    <source>
        <strain evidence="2">WQ 2009</strain>
    </source>
</reference>